<dbReference type="PROSITE" id="PS50853">
    <property type="entry name" value="FN3"/>
    <property type="match status" value="1"/>
</dbReference>
<dbReference type="PATRIC" id="fig|1618756.3.peg.697"/>
<gene>
    <name evidence="4" type="ORF">UV12_C0014G0004</name>
</gene>
<keyword evidence="1" id="KW-0472">Membrane</keyword>
<feature type="transmembrane region" description="Helical" evidence="1">
    <location>
        <begin position="676"/>
        <end position="697"/>
    </location>
</feature>
<comment type="caution">
    <text evidence="4">The sequence shown here is derived from an EMBL/GenBank/DDBJ whole genome shotgun (WGS) entry which is preliminary data.</text>
</comment>
<dbReference type="EMBL" id="LCDG01000014">
    <property type="protein sequence ID" value="KKS46958.1"/>
    <property type="molecule type" value="Genomic_DNA"/>
</dbReference>
<accession>A0A0G1CBD8</accession>
<keyword evidence="1" id="KW-1133">Transmembrane helix</keyword>
<evidence type="ECO:0000313" key="4">
    <source>
        <dbReference type="EMBL" id="KKS46958.1"/>
    </source>
</evidence>
<proteinExistence type="predicted"/>
<evidence type="ECO:0000256" key="1">
    <source>
        <dbReference type="SAM" id="Phobius"/>
    </source>
</evidence>
<dbReference type="STRING" id="1618756.UV12_C0014G0004"/>
<protein>
    <recommendedName>
        <fullName evidence="3">Fibronectin type-III domain-containing protein</fullName>
    </recommendedName>
</protein>
<dbReference type="AlphaFoldDB" id="A0A0G1CBD8"/>
<dbReference type="Proteomes" id="UP000034704">
    <property type="component" value="Unassembled WGS sequence"/>
</dbReference>
<feature type="signal peptide" evidence="2">
    <location>
        <begin position="1"/>
        <end position="26"/>
    </location>
</feature>
<dbReference type="SMART" id="SM00060">
    <property type="entry name" value="FN3"/>
    <property type="match status" value="3"/>
</dbReference>
<evidence type="ECO:0000256" key="2">
    <source>
        <dbReference type="SAM" id="SignalP"/>
    </source>
</evidence>
<keyword evidence="2" id="KW-0732">Signal</keyword>
<feature type="domain" description="Fibronectin type-III" evidence="3">
    <location>
        <begin position="194"/>
        <end position="300"/>
    </location>
</feature>
<evidence type="ECO:0000259" key="3">
    <source>
        <dbReference type="PROSITE" id="PS50853"/>
    </source>
</evidence>
<evidence type="ECO:0000313" key="5">
    <source>
        <dbReference type="Proteomes" id="UP000034704"/>
    </source>
</evidence>
<organism evidence="4 5">
    <name type="scientific">Candidatus Nomurabacteria bacterium GW2011_GWC2_42_20</name>
    <dbReference type="NCBI Taxonomy" id="1618756"/>
    <lineage>
        <taxon>Bacteria</taxon>
        <taxon>Candidatus Nomuraibacteriota</taxon>
    </lineage>
</organism>
<keyword evidence="1" id="KW-0812">Transmembrane</keyword>
<reference evidence="4 5" key="1">
    <citation type="journal article" date="2015" name="Nature">
        <title>rRNA introns, odd ribosomes, and small enigmatic genomes across a large radiation of phyla.</title>
        <authorList>
            <person name="Brown C.T."/>
            <person name="Hug L.A."/>
            <person name="Thomas B.C."/>
            <person name="Sharon I."/>
            <person name="Castelle C.J."/>
            <person name="Singh A."/>
            <person name="Wilkins M.J."/>
            <person name="Williams K.H."/>
            <person name="Banfield J.F."/>
        </authorList>
    </citation>
    <scope>NUCLEOTIDE SEQUENCE [LARGE SCALE GENOMIC DNA]</scope>
</reference>
<dbReference type="InterPro" id="IPR003961">
    <property type="entry name" value="FN3_dom"/>
</dbReference>
<sequence length="707" mass="74112">MNKIMKKIIGGIVAIVALALPVVSFAATLNNDPLDFATLRVMNYTTNPTCSTCWATTATANAGDVLSFAIYYHNVGPDIATNVRVTFSPQTTVAGTAHTFTATVRADNAPAVTGTVTVMTTTSQTLSFSPNSVIWRPNQQTAGATALPGAQLHTDLFNGVGINLGNIAPGWATQGSVVVRFQTTATTGGAISIPTVNTSSASATSQTSATLNGFVTPNGASTNAWFEWGSTPTYGMSTTAINYGTTATSFSNVITGLAVNTTYYFRAVAQNSQGIVYGTQMSFVTGVSSWTVVSVSTRNADVSTDLAILNGYVDPNFTNDTVRWFEWGTSTSLGNTTTILSHGSIASNFNATITGLSSNTNYYYRAVARNSQGTIYGNILSFTTTGTTGGVITSTTGSVPAATTLLATDLTGTTAVFNGLVFTSSNQPSNAWFEWGASTLLGNKTQTISVGALPTIRHSDNITGLVRGQTYYYRIVAENPYGRVYGSTMSFVSEGSSVVATTGTVDTGVVITTPRPVVTKPTVTVVNSGSSTQSLVSLSVDGGAEAITENEKRSYYVTWKNESSQSLRNVVLRVTFPQTMNFESSTVGTFSPADNTVTIDLGALASGDTGEAFFIATTDRAIKNGDLLVVTANMVYTDTKGVQGDAIAYKTHRVEASASALGASIFGAGSFLPTTLFGWMLLIALVLVLVLLGNHLYGRFSDTHASY</sequence>
<name>A0A0G1CBD8_9BACT</name>
<feature type="chain" id="PRO_5002536367" description="Fibronectin type-III domain-containing protein" evidence="2">
    <location>
        <begin position="27"/>
        <end position="707"/>
    </location>
</feature>